<sequence length="385" mass="41996">MANIQSMTDQESEKNNRASYTTNATGVLSYMETELSHDDNQEEIERNLVDGNDAAKQTTDTDKPFYRRKRFWVICGGINVIILIILIPLIILVIFPSVAQKAINNSNLSFSYMALQMPIKNDSFSMSAVGEVTNGGSISGSVTFPEPVDIIWKDTKIGKVQLPDSQFSGGSAKINSTGIFNITNADAFGQFTIAQLSNDNFTWTLDGKVDVKALGITKRGLDFKKNIVIQGGAGFKNSSLIYYQFITYNNTPLGGQSVTASIWNPSPISIFLGTLGLDVYYKTTFLGLIESQNLTINPGQNTIDFVGGLAVNFTLRDSPNVAELFSRILSQEPVLTTSKGAFAKPDGVNEVTWLSTGIRSMEMDNLLPNVTLPPLLSLLNLTLLG</sequence>
<dbReference type="PANTHER" id="PTHR35895:SF1">
    <property type="entry name" value="LIPID-BINDING SERUM GLYCOPROTEIN C-TERMINAL DOMAIN-CONTAINING PROTEIN"/>
    <property type="match status" value="1"/>
</dbReference>
<keyword evidence="1" id="KW-0472">Membrane</keyword>
<dbReference type="PANTHER" id="PTHR35895">
    <property type="entry name" value="CHROMOSOME 16, WHOLE GENOME SHOTGUN SEQUENCE"/>
    <property type="match status" value="1"/>
</dbReference>
<evidence type="ECO:0000313" key="3">
    <source>
        <dbReference type="Proteomes" id="UP000789831"/>
    </source>
</evidence>
<organism evidence="2 3">
    <name type="scientific">Ambispora gerdemannii</name>
    <dbReference type="NCBI Taxonomy" id="144530"/>
    <lineage>
        <taxon>Eukaryota</taxon>
        <taxon>Fungi</taxon>
        <taxon>Fungi incertae sedis</taxon>
        <taxon>Mucoromycota</taxon>
        <taxon>Glomeromycotina</taxon>
        <taxon>Glomeromycetes</taxon>
        <taxon>Archaeosporales</taxon>
        <taxon>Ambisporaceae</taxon>
        <taxon>Ambispora</taxon>
    </lineage>
</organism>
<dbReference type="InterPro" id="IPR046368">
    <property type="entry name" value="Tag1"/>
</dbReference>
<proteinExistence type="predicted"/>
<reference evidence="2" key="1">
    <citation type="submission" date="2021-06" db="EMBL/GenBank/DDBJ databases">
        <authorList>
            <person name="Kallberg Y."/>
            <person name="Tangrot J."/>
            <person name="Rosling A."/>
        </authorList>
    </citation>
    <scope>NUCLEOTIDE SEQUENCE</scope>
    <source>
        <strain evidence="2">MT106</strain>
    </source>
</reference>
<accession>A0A9N9BA34</accession>
<protein>
    <submittedName>
        <fullName evidence="2">9211_t:CDS:1</fullName>
    </submittedName>
</protein>
<name>A0A9N9BA34_9GLOM</name>
<dbReference type="InterPro" id="IPR022185">
    <property type="entry name" value="DUF3712"/>
</dbReference>
<gene>
    <name evidence="2" type="ORF">AGERDE_LOCUS6937</name>
</gene>
<evidence type="ECO:0000256" key="1">
    <source>
        <dbReference type="SAM" id="Phobius"/>
    </source>
</evidence>
<keyword evidence="1" id="KW-1133">Transmembrane helix</keyword>
<dbReference type="Pfam" id="PF12505">
    <property type="entry name" value="DUF3712"/>
    <property type="match status" value="1"/>
</dbReference>
<dbReference type="EMBL" id="CAJVPL010001165">
    <property type="protein sequence ID" value="CAG8556519.1"/>
    <property type="molecule type" value="Genomic_DNA"/>
</dbReference>
<keyword evidence="3" id="KW-1185">Reference proteome</keyword>
<feature type="transmembrane region" description="Helical" evidence="1">
    <location>
        <begin position="71"/>
        <end position="95"/>
    </location>
</feature>
<comment type="caution">
    <text evidence="2">The sequence shown here is derived from an EMBL/GenBank/DDBJ whole genome shotgun (WGS) entry which is preliminary data.</text>
</comment>
<keyword evidence="1" id="KW-0812">Transmembrane</keyword>
<dbReference type="OrthoDB" id="10039566at2759"/>
<evidence type="ECO:0000313" key="2">
    <source>
        <dbReference type="EMBL" id="CAG8556519.1"/>
    </source>
</evidence>
<dbReference type="GO" id="GO:0000329">
    <property type="term" value="C:fungal-type vacuole membrane"/>
    <property type="evidence" value="ECO:0007669"/>
    <property type="project" value="InterPro"/>
</dbReference>
<dbReference type="Proteomes" id="UP000789831">
    <property type="component" value="Unassembled WGS sequence"/>
</dbReference>
<dbReference type="AlphaFoldDB" id="A0A9N9BA34"/>